<dbReference type="FunCoup" id="A0A7J7CGA7">
    <property type="interactions" value="3604"/>
</dbReference>
<evidence type="ECO:0000313" key="3">
    <source>
        <dbReference type="Proteomes" id="UP000593562"/>
    </source>
</evidence>
<feature type="region of interest" description="Disordered" evidence="1">
    <location>
        <begin position="456"/>
        <end position="475"/>
    </location>
</feature>
<proteinExistence type="predicted"/>
<accession>A0A7J7CGA7</accession>
<dbReference type="EMBL" id="JAAARO010000017">
    <property type="protein sequence ID" value="KAF5733078.1"/>
    <property type="molecule type" value="Genomic_DNA"/>
</dbReference>
<feature type="region of interest" description="Disordered" evidence="1">
    <location>
        <begin position="177"/>
        <end position="221"/>
    </location>
</feature>
<name>A0A7J7CGA7_TRIWF</name>
<feature type="region of interest" description="Disordered" evidence="1">
    <location>
        <begin position="70"/>
        <end position="165"/>
    </location>
</feature>
<gene>
    <name evidence="2" type="ORF">HS088_TW17G00614</name>
</gene>
<dbReference type="OrthoDB" id="1923709at2759"/>
<dbReference type="Proteomes" id="UP000593562">
    <property type="component" value="Unassembled WGS sequence"/>
</dbReference>
<dbReference type="PANTHER" id="PTHR34802:SF1">
    <property type="entry name" value="CHORISMATE SYNTHASE"/>
    <property type="match status" value="1"/>
</dbReference>
<dbReference type="PANTHER" id="PTHR34802">
    <property type="entry name" value="CHORISMATE SYNTHASE"/>
    <property type="match status" value="1"/>
</dbReference>
<organism evidence="2 3">
    <name type="scientific">Tripterygium wilfordii</name>
    <name type="common">Thunder God vine</name>
    <dbReference type="NCBI Taxonomy" id="458696"/>
    <lineage>
        <taxon>Eukaryota</taxon>
        <taxon>Viridiplantae</taxon>
        <taxon>Streptophyta</taxon>
        <taxon>Embryophyta</taxon>
        <taxon>Tracheophyta</taxon>
        <taxon>Spermatophyta</taxon>
        <taxon>Magnoliopsida</taxon>
        <taxon>eudicotyledons</taxon>
        <taxon>Gunneridae</taxon>
        <taxon>Pentapetalae</taxon>
        <taxon>rosids</taxon>
        <taxon>fabids</taxon>
        <taxon>Celastrales</taxon>
        <taxon>Celastraceae</taxon>
        <taxon>Tripterygium</taxon>
    </lineage>
</organism>
<evidence type="ECO:0000313" key="2">
    <source>
        <dbReference type="EMBL" id="KAF5733078.1"/>
    </source>
</evidence>
<feature type="compositionally biased region" description="Basic and acidic residues" evidence="1">
    <location>
        <begin position="106"/>
        <end position="130"/>
    </location>
</feature>
<feature type="compositionally biased region" description="Polar residues" evidence="1">
    <location>
        <begin position="344"/>
        <end position="356"/>
    </location>
</feature>
<dbReference type="InParanoid" id="A0A7J7CGA7"/>
<evidence type="ECO:0000256" key="1">
    <source>
        <dbReference type="SAM" id="MobiDB-lite"/>
    </source>
</evidence>
<keyword evidence="3" id="KW-1185">Reference proteome</keyword>
<feature type="region of interest" description="Disordered" evidence="1">
    <location>
        <begin position="328"/>
        <end position="371"/>
    </location>
</feature>
<sequence>MSMENEGQHLPDQLTVTVREDIESQKNVRISYTRDFLLSLGELDVCKKLPRGFDPSIICEFEDASQDRLRSSGSLPLHGFRRTEYGSSPPTRGETSSYSRSIPGRWDSRSTGKTDRDSDSQSDRDSDSGRHYSNQSRRPWQGPEHDGLLGSGSFPRPSGYTAGATAPKFRANDQYQLNKSNEPYHPPRPYKAVPFSRRDNNDAFNNETFGSSELTVEDRAEEEKKRRASFELMRKEQQKEFQEKLKLNLNKPKDEFDITTLLDNPNDDKGHMNRKNEPDELVKLAASNSDSDKPSFPSHTLVSRPLVPPGFASSMSEKNIANKSLPHSHSLEVHNPDFEGDLQSAKSTRQSNGTSHNQEEKRSLKPIGLSEQQLKSEQNIILSSVIDISNKKTSVDGQSFATSNLSEAFEGSEGSSQMGIDAEEITGSKYVHNFNMNHSILDQLLGGALALNEGGSSSFTENNDGKADDNLSNGTSHSSKFAQWFFEEEKRPVDDHSSGRPNDLLSLIVGCEKDGSHDLDVKSTENITSKLPFHISEIASTHATPTLKSPNVENSEHLYPINKPEAVPAVLTCEDLEQSILSEVTENGSTLPPPVQSSNVPSAKTEGQKSNIDDHASQHLLSLLQKRTGLKDTAPSPTLDTKSSEELQNVEAASLGSALGNLKEANSDSVPNSTKPLTLETLFGTAFMEELQSFGAPISVQMGSVGSARVDISEDQGLSFTGLDEGYLSSTTEVGSNVTIRERRVLASNQRQKMESDKVEEHLLGLDPRIELGTSQRQTEIRSKLGGFDGSIDIQLPEEDSLITVSDPMHLQNYMPARSAAKTELLSAQETPIDIAEKLAALHSVFRDERPIAAGNEGRPFLRGPYDIIREPDIPYHNPHVHPSSSQLHTPQLHRMGPLFHPPEHPANNNSQMKFMGPDGVIGHDPPANYQFPANVLHPSIHHASSGLTGFDHASHHPMLQQMNVPGNFPPPQLRGFSRGAPVPPHLNNQVPGFMQEHNPVPGFPFANRQPNYGGIGIPPPGPPDVGGSNHPEVLQRLIGVERRSNSKQIHPFAATAHNRGMYSHELDMGFGYR</sequence>
<feature type="region of interest" description="Disordered" evidence="1">
    <location>
        <begin position="585"/>
        <end position="613"/>
    </location>
</feature>
<protein>
    <submittedName>
        <fullName evidence="2">Uncharacterized protein</fullName>
    </submittedName>
</protein>
<feature type="compositionally biased region" description="Polar residues" evidence="1">
    <location>
        <begin position="202"/>
        <end position="214"/>
    </location>
</feature>
<feature type="region of interest" description="Disordered" evidence="1">
    <location>
        <begin position="287"/>
        <end position="314"/>
    </location>
</feature>
<feature type="compositionally biased region" description="Polar residues" evidence="1">
    <location>
        <begin position="585"/>
        <end position="602"/>
    </location>
</feature>
<reference evidence="2 3" key="1">
    <citation type="journal article" date="2020" name="Nat. Commun.">
        <title>Genome of Tripterygium wilfordii and identification of cytochrome P450 involved in triptolide biosynthesis.</title>
        <authorList>
            <person name="Tu L."/>
            <person name="Su P."/>
            <person name="Zhang Z."/>
            <person name="Gao L."/>
            <person name="Wang J."/>
            <person name="Hu T."/>
            <person name="Zhou J."/>
            <person name="Zhang Y."/>
            <person name="Zhao Y."/>
            <person name="Liu Y."/>
            <person name="Song Y."/>
            <person name="Tong Y."/>
            <person name="Lu Y."/>
            <person name="Yang J."/>
            <person name="Xu C."/>
            <person name="Jia M."/>
            <person name="Peters R.J."/>
            <person name="Huang L."/>
            <person name="Gao W."/>
        </authorList>
    </citation>
    <scope>NUCLEOTIDE SEQUENCE [LARGE SCALE GENOMIC DNA]</scope>
    <source>
        <strain evidence="3">cv. XIE 37</strain>
        <tissue evidence="2">Leaf</tissue>
    </source>
</reference>
<feature type="compositionally biased region" description="Polar residues" evidence="1">
    <location>
        <begin position="85"/>
        <end position="100"/>
    </location>
</feature>
<dbReference type="CDD" id="cd22265">
    <property type="entry name" value="UDM1_RNF168"/>
    <property type="match status" value="1"/>
</dbReference>
<comment type="caution">
    <text evidence="2">The sequence shown here is derived from an EMBL/GenBank/DDBJ whole genome shotgun (WGS) entry which is preliminary data.</text>
</comment>
<dbReference type="AlphaFoldDB" id="A0A7J7CGA7"/>